<dbReference type="InterPro" id="IPR002563">
    <property type="entry name" value="Flavin_Rdtase-like_dom"/>
</dbReference>
<accession>A0A376B2S9</accession>
<keyword evidence="3" id="KW-0288">FMN</keyword>
<organism evidence="7 8">
    <name type="scientific">Saccharomycodes ludwigii</name>
    <dbReference type="NCBI Taxonomy" id="36035"/>
    <lineage>
        <taxon>Eukaryota</taxon>
        <taxon>Fungi</taxon>
        <taxon>Dikarya</taxon>
        <taxon>Ascomycota</taxon>
        <taxon>Saccharomycotina</taxon>
        <taxon>Saccharomycetes</taxon>
        <taxon>Saccharomycodales</taxon>
        <taxon>Saccharomycodaceae</taxon>
        <taxon>Saccharomycodes</taxon>
    </lineage>
</organism>
<comment type="cofactor">
    <cofactor evidence="1">
        <name>FMN</name>
        <dbReference type="ChEBI" id="CHEBI:58210"/>
    </cofactor>
</comment>
<sequence length="279" mass="31057">MTNRKTATKMEDLFVTHKNNSNEFTSYRFIKTQVPNPNWRPHTKSKDAGGEAINITDTSDKEKVSLEPSSSDYKFITSAIAPRPIALISTLSPSTNAQQNRIANVAPFSFFNVMTKDPVTFSFGLSPVKNGYKDTANNLISTKQCVINLVSEDIVQQANFTSIEVPGDVDEFELAGLRKGVSEKIDVPYVKDCVVSIECELLHTIEVPLEYNTVDGKDKEPNLIFIVKAVKYHVDKDAIDLSNRAVDMELLKPVSRLIGITYGRTTKSYDICKPPADMI</sequence>
<dbReference type="EMBL" id="UFAJ01000072">
    <property type="protein sequence ID" value="SSD58977.1"/>
    <property type="molecule type" value="Genomic_DNA"/>
</dbReference>
<gene>
    <name evidence="7" type="ORF">SCODWIG_00738</name>
</gene>
<dbReference type="AlphaFoldDB" id="A0A376B2S9"/>
<dbReference type="Gene3D" id="2.30.110.10">
    <property type="entry name" value="Electron Transport, Fmn-binding Protein, Chain A"/>
    <property type="match status" value="1"/>
</dbReference>
<feature type="region of interest" description="Disordered" evidence="5">
    <location>
        <begin position="35"/>
        <end position="60"/>
    </location>
</feature>
<name>A0A376B2S9_9ASCO</name>
<evidence type="ECO:0000256" key="3">
    <source>
        <dbReference type="ARBA" id="ARBA00022643"/>
    </source>
</evidence>
<proteinExistence type="inferred from homology"/>
<dbReference type="Proteomes" id="UP000262825">
    <property type="component" value="Unassembled WGS sequence"/>
</dbReference>
<keyword evidence="8" id="KW-1185">Reference proteome</keyword>
<dbReference type="GO" id="GO:0010181">
    <property type="term" value="F:FMN binding"/>
    <property type="evidence" value="ECO:0007669"/>
    <property type="project" value="InterPro"/>
</dbReference>
<dbReference type="OrthoDB" id="10250990at2759"/>
<dbReference type="PANTHER" id="PTHR33798:SF5">
    <property type="entry name" value="FLAVIN REDUCTASE LIKE DOMAIN-CONTAINING PROTEIN"/>
    <property type="match status" value="1"/>
</dbReference>
<dbReference type="VEuPathDB" id="FungiDB:SCODWIG_00738"/>
<dbReference type="PANTHER" id="PTHR33798">
    <property type="entry name" value="FLAVOPROTEIN OXYGENASE"/>
    <property type="match status" value="1"/>
</dbReference>
<evidence type="ECO:0000313" key="7">
    <source>
        <dbReference type="EMBL" id="SSD58977.1"/>
    </source>
</evidence>
<keyword evidence="2" id="KW-0285">Flavoprotein</keyword>
<evidence type="ECO:0000259" key="6">
    <source>
        <dbReference type="SMART" id="SM00903"/>
    </source>
</evidence>
<dbReference type="InterPro" id="IPR012349">
    <property type="entry name" value="Split_barrel_FMN-bd"/>
</dbReference>
<evidence type="ECO:0000256" key="4">
    <source>
        <dbReference type="ARBA" id="ARBA00038054"/>
    </source>
</evidence>
<protein>
    <recommendedName>
        <fullName evidence="6">Flavin reductase like domain-containing protein</fullName>
    </recommendedName>
</protein>
<dbReference type="SUPFAM" id="SSF50475">
    <property type="entry name" value="FMN-binding split barrel"/>
    <property type="match status" value="1"/>
</dbReference>
<evidence type="ECO:0000256" key="1">
    <source>
        <dbReference type="ARBA" id="ARBA00001917"/>
    </source>
</evidence>
<comment type="similarity">
    <text evidence="4">Belongs to the flavoredoxin family.</text>
</comment>
<evidence type="ECO:0000256" key="2">
    <source>
        <dbReference type="ARBA" id="ARBA00022630"/>
    </source>
</evidence>
<dbReference type="Pfam" id="PF01613">
    <property type="entry name" value="Flavin_Reduct"/>
    <property type="match status" value="1"/>
</dbReference>
<evidence type="ECO:0000256" key="5">
    <source>
        <dbReference type="SAM" id="MobiDB-lite"/>
    </source>
</evidence>
<reference evidence="8" key="1">
    <citation type="submission" date="2018-06" db="EMBL/GenBank/DDBJ databases">
        <authorList>
            <person name="Guldener U."/>
        </authorList>
    </citation>
    <scope>NUCLEOTIDE SEQUENCE [LARGE SCALE GENOMIC DNA]</scope>
    <source>
        <strain evidence="8">UTAD17</strain>
    </source>
</reference>
<feature type="domain" description="Flavin reductase like" evidence="6">
    <location>
        <begin position="78"/>
        <end position="245"/>
    </location>
</feature>
<evidence type="ECO:0000313" key="8">
    <source>
        <dbReference type="Proteomes" id="UP000262825"/>
    </source>
</evidence>
<dbReference type="SMART" id="SM00903">
    <property type="entry name" value="Flavin_Reduct"/>
    <property type="match status" value="1"/>
</dbReference>